<comment type="caution">
    <text evidence="2">The sequence shown here is derived from an EMBL/GenBank/DDBJ whole genome shotgun (WGS) entry which is preliminary data.</text>
</comment>
<organism evidence="2 4">
    <name type="scientific">Pristionchus fissidentatus</name>
    <dbReference type="NCBI Taxonomy" id="1538716"/>
    <lineage>
        <taxon>Eukaryota</taxon>
        <taxon>Metazoa</taxon>
        <taxon>Ecdysozoa</taxon>
        <taxon>Nematoda</taxon>
        <taxon>Chromadorea</taxon>
        <taxon>Rhabditida</taxon>
        <taxon>Rhabditina</taxon>
        <taxon>Diplogasteromorpha</taxon>
        <taxon>Diplogasteroidea</taxon>
        <taxon>Neodiplogasteridae</taxon>
        <taxon>Pristionchus</taxon>
    </lineage>
</organism>
<accession>A0AAV5V203</accession>
<dbReference type="EMBL" id="BTSY01000002">
    <property type="protein sequence ID" value="GMT13361.1"/>
    <property type="molecule type" value="Genomic_DNA"/>
</dbReference>
<dbReference type="AlphaFoldDB" id="A0AAV5V203"/>
<proteinExistence type="predicted"/>
<dbReference type="Proteomes" id="UP001432322">
    <property type="component" value="Unassembled WGS sequence"/>
</dbReference>
<evidence type="ECO:0000313" key="2">
    <source>
        <dbReference type="EMBL" id="GMT13361.1"/>
    </source>
</evidence>
<feature type="compositionally biased region" description="Polar residues" evidence="1">
    <location>
        <begin position="155"/>
        <end position="167"/>
    </location>
</feature>
<reference evidence="2" key="1">
    <citation type="submission" date="2023-10" db="EMBL/GenBank/DDBJ databases">
        <title>Genome assembly of Pristionchus species.</title>
        <authorList>
            <person name="Yoshida K."/>
            <person name="Sommer R.J."/>
        </authorList>
    </citation>
    <scope>NUCLEOTIDE SEQUENCE</scope>
    <source>
        <strain evidence="2">RS5133</strain>
    </source>
</reference>
<feature type="compositionally biased region" description="Polar residues" evidence="1">
    <location>
        <begin position="128"/>
        <end position="145"/>
    </location>
</feature>
<dbReference type="EMBL" id="BTSY01000007">
    <property type="protein sequence ID" value="GMT36426.1"/>
    <property type="molecule type" value="Genomic_DNA"/>
</dbReference>
<feature type="region of interest" description="Disordered" evidence="1">
    <location>
        <begin position="117"/>
        <end position="199"/>
    </location>
</feature>
<keyword evidence="4" id="KW-1185">Reference proteome</keyword>
<feature type="compositionally biased region" description="Polar residues" evidence="1">
    <location>
        <begin position="71"/>
        <end position="82"/>
    </location>
</feature>
<gene>
    <name evidence="3" type="ORF">PFISCL1PPCAC_27723</name>
    <name evidence="2" type="ORF">PFISCL1PPCAC_4658</name>
</gene>
<protein>
    <submittedName>
        <fullName evidence="2">Uncharacterized protein</fullName>
    </submittedName>
</protein>
<evidence type="ECO:0000256" key="1">
    <source>
        <dbReference type="SAM" id="MobiDB-lite"/>
    </source>
</evidence>
<feature type="compositionally biased region" description="Basic and acidic residues" evidence="1">
    <location>
        <begin position="60"/>
        <end position="69"/>
    </location>
</feature>
<evidence type="ECO:0000313" key="3">
    <source>
        <dbReference type="EMBL" id="GMT36426.1"/>
    </source>
</evidence>
<sequence length="312" mass="35759">MNDYFRQMEGTEENEFVNIEDPDEMQEWQENRNELLIDDVACEVEVLDHSDMHFPTAHPGTEENRELRDAQASTSYSFGTSSGRAKTMNWLANDDGAVGERQKENWMDEEFMEKVDRLVNPSKKTRISRTPLSQQSQLNQPTRVSRLTPRPSDASGVNPTRNATGNEPSGPRKRKADIQPQFRPPKVVLDPPRVGRSTSERGMIDDWRRALEQQSVHFEQWSGTLSQLDVVLRSHVDFLERQEQRAAEAHEELLTTLRALRSDSRRRERDDGNGHGYGEEWGNDDDFGVYLLSTRLPCTSSRRPPTPLLLPG</sequence>
<evidence type="ECO:0000313" key="4">
    <source>
        <dbReference type="Proteomes" id="UP001432322"/>
    </source>
</evidence>
<name>A0AAV5V203_9BILA</name>
<feature type="region of interest" description="Disordered" evidence="1">
    <location>
        <begin position="56"/>
        <end position="82"/>
    </location>
</feature>